<protein>
    <submittedName>
        <fullName evidence="2">Uncharacterized protein</fullName>
    </submittedName>
</protein>
<evidence type="ECO:0000313" key="3">
    <source>
        <dbReference type="Proteomes" id="UP000028582"/>
    </source>
</evidence>
<evidence type="ECO:0000256" key="1">
    <source>
        <dbReference type="SAM" id="MobiDB-lite"/>
    </source>
</evidence>
<dbReference type="OrthoDB" id="110826at2759"/>
<dbReference type="AlphaFoldDB" id="A0A080ZIH6"/>
<accession>A0A080ZIH6</accession>
<evidence type="ECO:0000313" key="2">
    <source>
        <dbReference type="EMBL" id="ETO66437.1"/>
    </source>
</evidence>
<gene>
    <name evidence="2" type="ORF">F444_16365</name>
</gene>
<dbReference type="EMBL" id="ANJA01003036">
    <property type="protein sequence ID" value="ETO66437.1"/>
    <property type="molecule type" value="Genomic_DNA"/>
</dbReference>
<proteinExistence type="predicted"/>
<reference evidence="2 3" key="1">
    <citation type="submission" date="2013-11" db="EMBL/GenBank/DDBJ databases">
        <title>The Genome Sequence of Phytophthora parasitica P1976.</title>
        <authorList>
            <consortium name="The Broad Institute Genomics Platform"/>
            <person name="Russ C."/>
            <person name="Tyler B."/>
            <person name="Panabieres F."/>
            <person name="Shan W."/>
            <person name="Tripathy S."/>
            <person name="Grunwald N."/>
            <person name="Machado M."/>
            <person name="Johnson C.S."/>
            <person name="Walker B."/>
            <person name="Young S."/>
            <person name="Zeng Q."/>
            <person name="Gargeya S."/>
            <person name="Fitzgerald M."/>
            <person name="Haas B."/>
            <person name="Abouelleil A."/>
            <person name="Allen A.W."/>
            <person name="Alvarado L."/>
            <person name="Arachchi H.M."/>
            <person name="Berlin A.M."/>
            <person name="Chapman S.B."/>
            <person name="Gainer-Dewar J."/>
            <person name="Goldberg J."/>
            <person name="Griggs A."/>
            <person name="Gujja S."/>
            <person name="Hansen M."/>
            <person name="Howarth C."/>
            <person name="Imamovic A."/>
            <person name="Ireland A."/>
            <person name="Larimer J."/>
            <person name="McCowan C."/>
            <person name="Murphy C."/>
            <person name="Pearson M."/>
            <person name="Poon T.W."/>
            <person name="Priest M."/>
            <person name="Roberts A."/>
            <person name="Saif S."/>
            <person name="Shea T."/>
            <person name="Sisk P."/>
            <person name="Sykes S."/>
            <person name="Wortman J."/>
            <person name="Nusbaum C."/>
            <person name="Birren B."/>
        </authorList>
    </citation>
    <scope>NUCLEOTIDE SEQUENCE [LARGE SCALE GENOMIC DNA]</scope>
    <source>
        <strain evidence="2 3">P1976</strain>
    </source>
</reference>
<organism evidence="2 3">
    <name type="scientific">Phytophthora nicotianae P1976</name>
    <dbReference type="NCBI Taxonomy" id="1317066"/>
    <lineage>
        <taxon>Eukaryota</taxon>
        <taxon>Sar</taxon>
        <taxon>Stramenopiles</taxon>
        <taxon>Oomycota</taxon>
        <taxon>Peronosporomycetes</taxon>
        <taxon>Peronosporales</taxon>
        <taxon>Peronosporaceae</taxon>
        <taxon>Phytophthora</taxon>
    </lineage>
</organism>
<dbReference type="Proteomes" id="UP000028582">
    <property type="component" value="Unassembled WGS sequence"/>
</dbReference>
<sequence length="166" mass="18960">MLGAGAIWRRFPSQCPSRQKTAHSDTDTCDEDSTISDTDSVATGSEWLYIEEPVGFFMPKMQKRKQHLHLDQAQHLLHYGNFKHVMHLHNISLVTSVEEIDPCGASKWWMTIQDPSTLQVWVVHFPARHRLQAWIHLLSSVFRTTNSRAIVSDLVIVGAQQTDQIT</sequence>
<feature type="region of interest" description="Disordered" evidence="1">
    <location>
        <begin position="16"/>
        <end position="38"/>
    </location>
</feature>
<name>A0A080ZIH6_PHYNI</name>
<comment type="caution">
    <text evidence="2">The sequence shown here is derived from an EMBL/GenBank/DDBJ whole genome shotgun (WGS) entry which is preliminary data.</text>
</comment>